<keyword evidence="2" id="KW-0812">Transmembrane</keyword>
<reference evidence="4 5" key="1">
    <citation type="submission" date="2018-07" db="EMBL/GenBank/DDBJ databases">
        <title>Sequencing the genomes of 1000 actinobacteria strains.</title>
        <authorList>
            <person name="Klenk H.-P."/>
        </authorList>
    </citation>
    <scope>NUCLEOTIDE SEQUENCE [LARGE SCALE GENOMIC DNA]</scope>
    <source>
        <strain evidence="4 5">DSM 14442</strain>
    </source>
</reference>
<evidence type="ECO:0000256" key="2">
    <source>
        <dbReference type="SAM" id="Phobius"/>
    </source>
</evidence>
<gene>
    <name evidence="4" type="ORF">C8E99_0024</name>
</gene>
<dbReference type="OrthoDB" id="4966979at2"/>
<dbReference type="EMBL" id="QREH01000001">
    <property type="protein sequence ID" value="REE02261.1"/>
    <property type="molecule type" value="Genomic_DNA"/>
</dbReference>
<dbReference type="PANTHER" id="PTHR30590:SF2">
    <property type="entry name" value="INNER MEMBRANE PROTEIN"/>
    <property type="match status" value="1"/>
</dbReference>
<feature type="compositionally biased region" description="Basic and acidic residues" evidence="1">
    <location>
        <begin position="15"/>
        <end position="25"/>
    </location>
</feature>
<dbReference type="InterPro" id="IPR007349">
    <property type="entry name" value="DUF418"/>
</dbReference>
<feature type="transmembrane region" description="Helical" evidence="2">
    <location>
        <begin position="96"/>
        <end position="116"/>
    </location>
</feature>
<evidence type="ECO:0000313" key="5">
    <source>
        <dbReference type="Proteomes" id="UP000256727"/>
    </source>
</evidence>
<evidence type="ECO:0000256" key="1">
    <source>
        <dbReference type="SAM" id="MobiDB-lite"/>
    </source>
</evidence>
<sequence>MTAMGTVPFSFDQPDGERRTPHSSDGDTGQPGRDARRAGMGRAVDGQSDDSRRGGRLVGLDIARSTAIIGMIAVNVGPRGVDGFLGTLYDLPLGRASLLFMLLAGVGTSIMTRSVRDPGGAPVPWRTLLWRAALLLVGGLALQLAGHEASVILPLYGLLFIACLPLLKAPGWLLAALSGASLVLGPLIWLAVRRESDAFQVTEPTLLDPPAEILGGILFTGSYPIVVWAAPFLAGMLLGRVDLRNPALHRRLILWGAVAAVGAYLLSQVLILVLGEPGRTVGMDRLISATAHSQMPLWLASSSGAALFVLGLCLMGETFASRYLSVLSATGRLSLTVYVGHLLALAVIVRPGPDSLAEGILVTVVLVAAAAAFSWAWTRWFRTGPLEILLRLPPRKTTSERNG</sequence>
<feature type="transmembrane region" description="Helical" evidence="2">
    <location>
        <begin position="128"/>
        <end position="145"/>
    </location>
</feature>
<comment type="caution">
    <text evidence="4">The sequence shown here is derived from an EMBL/GenBank/DDBJ whole genome shotgun (WGS) entry which is preliminary data.</text>
</comment>
<feature type="region of interest" description="Disordered" evidence="1">
    <location>
        <begin position="1"/>
        <end position="52"/>
    </location>
</feature>
<feature type="domain" description="DUF418" evidence="3">
    <location>
        <begin position="248"/>
        <end position="391"/>
    </location>
</feature>
<dbReference type="AlphaFoldDB" id="A0A3D9L7C7"/>
<accession>A0A3D9L7C7</accession>
<proteinExistence type="predicted"/>
<keyword evidence="2" id="KW-0472">Membrane</keyword>
<dbReference type="Pfam" id="PF04235">
    <property type="entry name" value="DUF418"/>
    <property type="match status" value="1"/>
</dbReference>
<feature type="transmembrane region" description="Helical" evidence="2">
    <location>
        <begin position="213"/>
        <end position="240"/>
    </location>
</feature>
<dbReference type="Proteomes" id="UP000256727">
    <property type="component" value="Unassembled WGS sequence"/>
</dbReference>
<feature type="transmembrane region" description="Helical" evidence="2">
    <location>
        <begin position="252"/>
        <end position="275"/>
    </location>
</feature>
<name>A0A3D9L7C7_9MICC</name>
<feature type="transmembrane region" description="Helical" evidence="2">
    <location>
        <begin position="326"/>
        <end position="348"/>
    </location>
</feature>
<feature type="transmembrane region" description="Helical" evidence="2">
    <location>
        <begin position="295"/>
        <end position="314"/>
    </location>
</feature>
<evidence type="ECO:0000313" key="4">
    <source>
        <dbReference type="EMBL" id="REE02261.1"/>
    </source>
</evidence>
<feature type="transmembrane region" description="Helical" evidence="2">
    <location>
        <begin position="151"/>
        <end position="167"/>
    </location>
</feature>
<dbReference type="PANTHER" id="PTHR30590">
    <property type="entry name" value="INNER MEMBRANE PROTEIN"/>
    <property type="match status" value="1"/>
</dbReference>
<keyword evidence="2" id="KW-1133">Transmembrane helix</keyword>
<feature type="transmembrane region" description="Helical" evidence="2">
    <location>
        <begin position="172"/>
        <end position="193"/>
    </location>
</feature>
<evidence type="ECO:0000259" key="3">
    <source>
        <dbReference type="Pfam" id="PF04235"/>
    </source>
</evidence>
<keyword evidence="5" id="KW-1185">Reference proteome</keyword>
<feature type="transmembrane region" description="Helical" evidence="2">
    <location>
        <begin position="360"/>
        <end position="381"/>
    </location>
</feature>
<organism evidence="4 5">
    <name type="scientific">Citricoccus muralis</name>
    <dbReference type="NCBI Taxonomy" id="169134"/>
    <lineage>
        <taxon>Bacteria</taxon>
        <taxon>Bacillati</taxon>
        <taxon>Actinomycetota</taxon>
        <taxon>Actinomycetes</taxon>
        <taxon>Micrococcales</taxon>
        <taxon>Micrococcaceae</taxon>
        <taxon>Citricoccus</taxon>
    </lineage>
</organism>
<protein>
    <submittedName>
        <fullName evidence="4">Putative membrane protein YeiB</fullName>
    </submittedName>
</protein>
<dbReference type="InterPro" id="IPR052529">
    <property type="entry name" value="Bact_Transport_Assoc"/>
</dbReference>